<dbReference type="AlphaFoldDB" id="A0A433HRV7"/>
<sequence>MSSERIMWENIEDFGCEYLNISRDESGLVAKGTTIFLSKSEPCKVTYEMVMDPFWITKSLKVKTESNEKAIEINSDGQGKWFDNKGYELDHLKGAIDVDISATPFSNSLPINRHTWNKSQKRDFEMAFVSVPDMEIIKVNQSYTFLGDQNHSRTFFYQSGLFETNIVVDENGYVLDYPGIFSRKY</sequence>
<evidence type="ECO:0000313" key="2">
    <source>
        <dbReference type="Proteomes" id="UP000267430"/>
    </source>
</evidence>
<name>A0A433HRV7_9BACI</name>
<comment type="caution">
    <text evidence="1">The sequence shown here is derived from an EMBL/GenBank/DDBJ whole genome shotgun (WGS) entry which is preliminary data.</text>
</comment>
<dbReference type="InterPro" id="IPR009467">
    <property type="entry name" value="Glycolipid-bd_prot_put"/>
</dbReference>
<reference evidence="1 2" key="1">
    <citation type="submission" date="2018-12" db="EMBL/GenBank/DDBJ databases">
        <title>Bacillus chawlae sp. nov., Bacillus glennii sp. nov., and Bacillus saganii sp. nov. Isolated from the Vehicle Assembly Building at Kennedy Space Center where the Viking Spacecraft were Assembled.</title>
        <authorList>
            <person name="Seuylemezian A."/>
            <person name="Vaishampayan P."/>
        </authorList>
    </citation>
    <scope>NUCLEOTIDE SEQUENCE [LARGE SCALE GENOMIC DNA]</scope>
    <source>
        <strain evidence="1 2">L5</strain>
    </source>
</reference>
<proteinExistence type="predicted"/>
<accession>A0A433HRV7</accession>
<dbReference type="Pfam" id="PF06475">
    <property type="entry name" value="Glycolipid_bind"/>
    <property type="match status" value="1"/>
</dbReference>
<dbReference type="SUPFAM" id="SSF159275">
    <property type="entry name" value="PA1994-like"/>
    <property type="match status" value="1"/>
</dbReference>
<keyword evidence="2" id="KW-1185">Reference proteome</keyword>
<evidence type="ECO:0000313" key="1">
    <source>
        <dbReference type="EMBL" id="RUQ30992.1"/>
    </source>
</evidence>
<dbReference type="OrthoDB" id="9814791at2"/>
<evidence type="ECO:0008006" key="3">
    <source>
        <dbReference type="Google" id="ProtNLM"/>
    </source>
</evidence>
<dbReference type="Proteomes" id="UP000267430">
    <property type="component" value="Unassembled WGS sequence"/>
</dbReference>
<protein>
    <recommendedName>
        <fullName evidence="3">Glycolipid-binding domain-containing protein</fullName>
    </recommendedName>
</protein>
<dbReference type="EMBL" id="RYZZ01000006">
    <property type="protein sequence ID" value="RUQ30992.1"/>
    <property type="molecule type" value="Genomic_DNA"/>
</dbReference>
<organism evidence="1 2">
    <name type="scientific">Peribacillus cavernae</name>
    <dbReference type="NCBI Taxonomy" id="1674310"/>
    <lineage>
        <taxon>Bacteria</taxon>
        <taxon>Bacillati</taxon>
        <taxon>Bacillota</taxon>
        <taxon>Bacilli</taxon>
        <taxon>Bacillales</taxon>
        <taxon>Bacillaceae</taxon>
        <taxon>Peribacillus</taxon>
    </lineage>
</organism>
<dbReference type="RefSeq" id="WP_126863777.1">
    <property type="nucleotide sequence ID" value="NZ_JAUSTX010000005.1"/>
</dbReference>
<gene>
    <name evidence="1" type="ORF">ELQ35_05220</name>
</gene>